<sequence>MTERLNNEQIAQRIIDNNSDIKRYLNLAPGFKLTPPQPKPANTNNNLPMPYTVFPRPNLRP</sequence>
<evidence type="ECO:0000256" key="1">
    <source>
        <dbReference type="SAM" id="MobiDB-lite"/>
    </source>
</evidence>
<accession>G7WA80</accession>
<dbReference type="RefSeq" id="WP_014183044.1">
    <property type="nucleotide sequence ID" value="NC_016584.1"/>
</dbReference>
<evidence type="ECO:0000313" key="2">
    <source>
        <dbReference type="EMBL" id="AET66218.1"/>
    </source>
</evidence>
<protein>
    <submittedName>
        <fullName evidence="2">Uncharacterized protein</fullName>
    </submittedName>
</protein>
<proteinExistence type="predicted"/>
<evidence type="ECO:0000313" key="3">
    <source>
        <dbReference type="Proteomes" id="UP000006346"/>
    </source>
</evidence>
<dbReference type="EMBL" id="CP003108">
    <property type="protein sequence ID" value="AET66218.1"/>
    <property type="molecule type" value="Genomic_DNA"/>
</dbReference>
<reference evidence="2 3" key="2">
    <citation type="journal article" date="2012" name="J. Bacteriol.">
        <title>Complete genome sequences of Desulfosporosinus orientis DSM765T, Desulfosporosinus youngiae DSM17734T, Desulfosporosinus meridiei DSM13257T, and Desulfosporosinus acidiphilus DSM22704T.</title>
        <authorList>
            <person name="Pester M."/>
            <person name="Brambilla E."/>
            <person name="Alazard D."/>
            <person name="Rattei T."/>
            <person name="Weinmaier T."/>
            <person name="Han J."/>
            <person name="Lucas S."/>
            <person name="Lapidus A."/>
            <person name="Cheng J.F."/>
            <person name="Goodwin L."/>
            <person name="Pitluck S."/>
            <person name="Peters L."/>
            <person name="Ovchinnikova G."/>
            <person name="Teshima H."/>
            <person name="Detter J.C."/>
            <person name="Han C.S."/>
            <person name="Tapia R."/>
            <person name="Land M.L."/>
            <person name="Hauser L."/>
            <person name="Kyrpides N.C."/>
            <person name="Ivanova N.N."/>
            <person name="Pagani I."/>
            <person name="Huntmann M."/>
            <person name="Wei C.L."/>
            <person name="Davenport K.W."/>
            <person name="Daligault H."/>
            <person name="Chain P.S."/>
            <person name="Chen A."/>
            <person name="Mavromatis K."/>
            <person name="Markowitz V."/>
            <person name="Szeto E."/>
            <person name="Mikhailova N."/>
            <person name="Pati A."/>
            <person name="Wagner M."/>
            <person name="Woyke T."/>
            <person name="Ollivier B."/>
            <person name="Klenk H.P."/>
            <person name="Spring S."/>
            <person name="Loy A."/>
        </authorList>
    </citation>
    <scope>NUCLEOTIDE SEQUENCE [LARGE SCALE GENOMIC DNA]</scope>
    <source>
        <strain evidence="3">ATCC 19365 / DSM 765 / NCIMB 8382 / VKM B-1628</strain>
    </source>
</reference>
<keyword evidence="3" id="KW-1185">Reference proteome</keyword>
<dbReference type="OrthoDB" id="1799206at2"/>
<feature type="region of interest" description="Disordered" evidence="1">
    <location>
        <begin position="32"/>
        <end position="61"/>
    </location>
</feature>
<gene>
    <name evidence="2" type="ordered locus">Desor_0516</name>
</gene>
<dbReference type="Proteomes" id="UP000006346">
    <property type="component" value="Chromosome"/>
</dbReference>
<dbReference type="HOGENOM" id="CLU_2933934_0_0_9"/>
<dbReference type="KEGG" id="dor:Desor_0516"/>
<reference evidence="3" key="1">
    <citation type="submission" date="2011-11" db="EMBL/GenBank/DDBJ databases">
        <title>Complete sequence of Desulfosporosinus orientis DSM 765.</title>
        <authorList>
            <person name="Lucas S."/>
            <person name="Han J."/>
            <person name="Lapidus A."/>
            <person name="Cheng J.-F."/>
            <person name="Goodwin L."/>
            <person name="Pitluck S."/>
            <person name="Peters L."/>
            <person name="Ovchinnikova G."/>
            <person name="Teshima H."/>
            <person name="Detter J.C."/>
            <person name="Han C."/>
            <person name="Tapia R."/>
            <person name="Land M."/>
            <person name="Hauser L."/>
            <person name="Kyrpides N."/>
            <person name="Ivanova N."/>
            <person name="Pagani I."/>
            <person name="Pester M."/>
            <person name="Spring S."/>
            <person name="Ollivier B."/>
            <person name="Rattei T."/>
            <person name="Klenk H.-P."/>
            <person name="Wagner M."/>
            <person name="Loy A."/>
            <person name="Woyke T."/>
        </authorList>
    </citation>
    <scope>NUCLEOTIDE SEQUENCE [LARGE SCALE GENOMIC DNA]</scope>
    <source>
        <strain evidence="3">ATCC 19365 / DSM 765 / NCIMB 8382 / VKM B-1628</strain>
    </source>
</reference>
<organism evidence="2 3">
    <name type="scientific">Desulfosporosinus orientis (strain ATCC 19365 / DSM 765 / NCIMB 8382 / VKM B-1628 / Singapore I)</name>
    <name type="common">Desulfotomaculum orientis</name>
    <dbReference type="NCBI Taxonomy" id="768706"/>
    <lineage>
        <taxon>Bacteria</taxon>
        <taxon>Bacillati</taxon>
        <taxon>Bacillota</taxon>
        <taxon>Clostridia</taxon>
        <taxon>Eubacteriales</taxon>
        <taxon>Desulfitobacteriaceae</taxon>
        <taxon>Desulfosporosinus</taxon>
    </lineage>
</organism>
<name>G7WA80_DESOD</name>
<dbReference type="AlphaFoldDB" id="G7WA80"/>